<dbReference type="Proteomes" id="UP000708208">
    <property type="component" value="Unassembled WGS sequence"/>
</dbReference>
<organism evidence="1 2">
    <name type="scientific">Allacma fusca</name>
    <dbReference type="NCBI Taxonomy" id="39272"/>
    <lineage>
        <taxon>Eukaryota</taxon>
        <taxon>Metazoa</taxon>
        <taxon>Ecdysozoa</taxon>
        <taxon>Arthropoda</taxon>
        <taxon>Hexapoda</taxon>
        <taxon>Collembola</taxon>
        <taxon>Symphypleona</taxon>
        <taxon>Sminthuridae</taxon>
        <taxon>Allacma</taxon>
    </lineage>
</organism>
<feature type="non-terminal residue" evidence="1">
    <location>
        <position position="42"/>
    </location>
</feature>
<proteinExistence type="predicted"/>
<protein>
    <submittedName>
        <fullName evidence="1">Uncharacterized protein</fullName>
    </submittedName>
</protein>
<comment type="caution">
    <text evidence="1">The sequence shown here is derived from an EMBL/GenBank/DDBJ whole genome shotgun (WGS) entry which is preliminary data.</text>
</comment>
<accession>A0A8J2KH94</accession>
<gene>
    <name evidence="1" type="ORF">AFUS01_LOCUS14816</name>
</gene>
<dbReference type="EMBL" id="CAJVCH010127933">
    <property type="protein sequence ID" value="CAG7725876.1"/>
    <property type="molecule type" value="Genomic_DNA"/>
</dbReference>
<evidence type="ECO:0000313" key="1">
    <source>
        <dbReference type="EMBL" id="CAG7725876.1"/>
    </source>
</evidence>
<dbReference type="AlphaFoldDB" id="A0A8J2KH94"/>
<evidence type="ECO:0000313" key="2">
    <source>
        <dbReference type="Proteomes" id="UP000708208"/>
    </source>
</evidence>
<keyword evidence="2" id="KW-1185">Reference proteome</keyword>
<name>A0A8J2KH94_9HEXA</name>
<dbReference type="OrthoDB" id="7634552at2759"/>
<sequence length="42" mass="4656">MELIRARSYDLPSLGSQILGMKEDQIATLTGPEMKQLFASSE</sequence>
<reference evidence="1" key="1">
    <citation type="submission" date="2021-06" db="EMBL/GenBank/DDBJ databases">
        <authorList>
            <person name="Hodson N. C."/>
            <person name="Mongue J. A."/>
            <person name="Jaron S. K."/>
        </authorList>
    </citation>
    <scope>NUCLEOTIDE SEQUENCE</scope>
</reference>